<protein>
    <submittedName>
        <fullName evidence="9">L,D-transpeptidase family protein</fullName>
    </submittedName>
</protein>
<name>A0ABV1HJH9_9FIRM</name>
<keyword evidence="5 6" id="KW-0961">Cell wall biogenesis/degradation</keyword>
<feature type="active site" description="Nucleophile" evidence="6">
    <location>
        <position position="442"/>
    </location>
</feature>
<dbReference type="PROSITE" id="PS52029">
    <property type="entry name" value="LD_TPASE"/>
    <property type="match status" value="1"/>
</dbReference>
<keyword evidence="4 6" id="KW-0573">Peptidoglycan synthesis</keyword>
<dbReference type="Gene3D" id="3.10.20.800">
    <property type="match status" value="1"/>
</dbReference>
<dbReference type="PANTHER" id="PTHR30582:SF33">
    <property type="entry name" value="EXPORTED PROTEIN"/>
    <property type="match status" value="1"/>
</dbReference>
<keyword evidence="3 6" id="KW-0133">Cell shape</keyword>
<sequence>MKKNWRRNVKCMVFAAGFALALSCTAYADETTFVSGTSVNGLGISNMTVDQATQRIADFYASDYKLTIKEKGGKTEVITGPEIGYSVGLPEGYLQQILDQQNASGRLSGPDADNKHRSDMAGSFDSAALDAKIGSLNAISGSSIVTTADAYVSGYQEGQPFTIVPEVRGNNVDREKTAQLIREAASKGEAEVDLEAAGCYYTPSVTQDDENLKTLCDTMNRCREMTVTYTFGEQSEVLDSATICSWITGSANGQIQLNMDQVNAYVQTLAAKYNTAGTARIFHTVTGRDVSVTGPFGWKIDQDGEAQALADVIRSAQSQSREPVYASRAVDRSAAEWGSTYVEADLSGQHVYMTKDGAVVWDAPCVTGNVSKNYTTPPGLYSLTYKQRDRVLRGQKKADGKYEYETPVSYWMPFNGGIGLHDANWRSKFGGTIYQNGGSHGCVNLPPEKAAALYDLVYTGIPVICYN</sequence>
<evidence type="ECO:0000313" key="10">
    <source>
        <dbReference type="Proteomes" id="UP001437460"/>
    </source>
</evidence>
<evidence type="ECO:0000256" key="1">
    <source>
        <dbReference type="ARBA" id="ARBA00004752"/>
    </source>
</evidence>
<dbReference type="InterPro" id="IPR038054">
    <property type="entry name" value="LD_TPept-like_central_sf"/>
</dbReference>
<dbReference type="Proteomes" id="UP001437460">
    <property type="component" value="Unassembled WGS sequence"/>
</dbReference>
<dbReference type="SUPFAM" id="SSF141523">
    <property type="entry name" value="L,D-transpeptidase catalytic domain-like"/>
    <property type="match status" value="1"/>
</dbReference>
<dbReference type="PROSITE" id="PS51257">
    <property type="entry name" value="PROKAR_LIPOPROTEIN"/>
    <property type="match status" value="1"/>
</dbReference>
<dbReference type="InterPro" id="IPR050979">
    <property type="entry name" value="LD-transpeptidase"/>
</dbReference>
<feature type="chain" id="PRO_5046671032" evidence="7">
    <location>
        <begin position="29"/>
        <end position="467"/>
    </location>
</feature>
<evidence type="ECO:0000256" key="4">
    <source>
        <dbReference type="ARBA" id="ARBA00022984"/>
    </source>
</evidence>
<dbReference type="RefSeq" id="WP_349228776.1">
    <property type="nucleotide sequence ID" value="NZ_JBBMFJ010000006.1"/>
</dbReference>
<comment type="pathway">
    <text evidence="1 6">Cell wall biogenesis; peptidoglycan biosynthesis.</text>
</comment>
<accession>A0ABV1HJH9</accession>
<evidence type="ECO:0000256" key="5">
    <source>
        <dbReference type="ARBA" id="ARBA00023316"/>
    </source>
</evidence>
<dbReference type="EMBL" id="JBBMFJ010000006">
    <property type="protein sequence ID" value="MEQ2562476.1"/>
    <property type="molecule type" value="Genomic_DNA"/>
</dbReference>
<feature type="active site" description="Proton donor/acceptor" evidence="6">
    <location>
        <position position="421"/>
    </location>
</feature>
<dbReference type="InterPro" id="IPR005490">
    <property type="entry name" value="LD_TPept_cat_dom"/>
</dbReference>
<dbReference type="SUPFAM" id="SSF143985">
    <property type="entry name" value="L,D-transpeptidase pre-catalytic domain-like"/>
    <property type="match status" value="1"/>
</dbReference>
<evidence type="ECO:0000256" key="2">
    <source>
        <dbReference type="ARBA" id="ARBA00022679"/>
    </source>
</evidence>
<keyword evidence="2" id="KW-0808">Transferase</keyword>
<organism evidence="9 10">
    <name type="scientific">Ventrimonas faecis</name>
    <dbReference type="NCBI Taxonomy" id="3133170"/>
    <lineage>
        <taxon>Bacteria</taxon>
        <taxon>Bacillati</taxon>
        <taxon>Bacillota</taxon>
        <taxon>Clostridia</taxon>
        <taxon>Lachnospirales</taxon>
        <taxon>Lachnospiraceae</taxon>
        <taxon>Ventrimonas</taxon>
    </lineage>
</organism>
<proteinExistence type="predicted"/>
<dbReference type="Pfam" id="PF03734">
    <property type="entry name" value="YkuD"/>
    <property type="match status" value="1"/>
</dbReference>
<dbReference type="CDD" id="cd16913">
    <property type="entry name" value="YkuD_like"/>
    <property type="match status" value="1"/>
</dbReference>
<evidence type="ECO:0000256" key="3">
    <source>
        <dbReference type="ARBA" id="ARBA00022960"/>
    </source>
</evidence>
<feature type="signal peptide" evidence="7">
    <location>
        <begin position="1"/>
        <end position="28"/>
    </location>
</feature>
<reference evidence="9 10" key="1">
    <citation type="submission" date="2024-03" db="EMBL/GenBank/DDBJ databases">
        <title>Human intestinal bacterial collection.</title>
        <authorList>
            <person name="Pauvert C."/>
            <person name="Hitch T.C.A."/>
            <person name="Clavel T."/>
        </authorList>
    </citation>
    <scope>NUCLEOTIDE SEQUENCE [LARGE SCALE GENOMIC DNA]</scope>
    <source>
        <strain evidence="9 10">CLA-AP-H27</strain>
    </source>
</reference>
<evidence type="ECO:0000256" key="6">
    <source>
        <dbReference type="PROSITE-ProRule" id="PRU01373"/>
    </source>
</evidence>
<dbReference type="InterPro" id="IPR038063">
    <property type="entry name" value="Transpep_catalytic_dom"/>
</dbReference>
<comment type="caution">
    <text evidence="9">The sequence shown here is derived from an EMBL/GenBank/DDBJ whole genome shotgun (WGS) entry which is preliminary data.</text>
</comment>
<dbReference type="Gene3D" id="2.40.440.10">
    <property type="entry name" value="L,D-transpeptidase catalytic domain-like"/>
    <property type="match status" value="1"/>
</dbReference>
<feature type="domain" description="L,D-TPase catalytic" evidence="8">
    <location>
        <begin position="340"/>
        <end position="466"/>
    </location>
</feature>
<evidence type="ECO:0000256" key="7">
    <source>
        <dbReference type="SAM" id="SignalP"/>
    </source>
</evidence>
<gene>
    <name evidence="9" type="ORF">WMO41_04760</name>
</gene>
<dbReference type="PANTHER" id="PTHR30582">
    <property type="entry name" value="L,D-TRANSPEPTIDASE"/>
    <property type="match status" value="1"/>
</dbReference>
<evidence type="ECO:0000259" key="8">
    <source>
        <dbReference type="PROSITE" id="PS52029"/>
    </source>
</evidence>
<keyword evidence="7" id="KW-0732">Signal</keyword>
<keyword evidence="10" id="KW-1185">Reference proteome</keyword>
<evidence type="ECO:0000313" key="9">
    <source>
        <dbReference type="EMBL" id="MEQ2562476.1"/>
    </source>
</evidence>